<keyword evidence="2 5" id="KW-0812">Transmembrane</keyword>
<dbReference type="InterPro" id="IPR000537">
    <property type="entry name" value="UbiA_prenyltransferase"/>
</dbReference>
<comment type="subcellular location">
    <subcellularLocation>
        <location evidence="1">Membrane</location>
        <topology evidence="1">Multi-pass membrane protein</topology>
    </subcellularLocation>
</comment>
<evidence type="ECO:0000313" key="7">
    <source>
        <dbReference type="Proteomes" id="UP000178943"/>
    </source>
</evidence>
<feature type="transmembrane region" description="Helical" evidence="5">
    <location>
        <begin position="272"/>
        <end position="291"/>
    </location>
</feature>
<dbReference type="AlphaFoldDB" id="A0A1F5VL29"/>
<feature type="transmembrane region" description="Helical" evidence="5">
    <location>
        <begin position="78"/>
        <end position="98"/>
    </location>
</feature>
<dbReference type="PANTHER" id="PTHR42723:SF1">
    <property type="entry name" value="CHLOROPHYLL SYNTHASE, CHLOROPLASTIC"/>
    <property type="match status" value="1"/>
</dbReference>
<dbReference type="EMBL" id="MFGW01000141">
    <property type="protein sequence ID" value="OGF64060.1"/>
    <property type="molecule type" value="Genomic_DNA"/>
</dbReference>
<dbReference type="GO" id="GO:0016765">
    <property type="term" value="F:transferase activity, transferring alkyl or aryl (other than methyl) groups"/>
    <property type="evidence" value="ECO:0007669"/>
    <property type="project" value="InterPro"/>
</dbReference>
<evidence type="ECO:0000256" key="4">
    <source>
        <dbReference type="ARBA" id="ARBA00023136"/>
    </source>
</evidence>
<dbReference type="InterPro" id="IPR050475">
    <property type="entry name" value="Prenyltransferase_related"/>
</dbReference>
<dbReference type="STRING" id="1817863.A2Y62_15475"/>
<evidence type="ECO:0000256" key="5">
    <source>
        <dbReference type="SAM" id="Phobius"/>
    </source>
</evidence>
<evidence type="ECO:0000256" key="2">
    <source>
        <dbReference type="ARBA" id="ARBA00022692"/>
    </source>
</evidence>
<sequence>MKIIKALIKSMRMYSYSKNAFVAAPLIFANQLTNLPIVISTIKGVILFCLLSSAVYILNDVRDVEIDRKHPQNKNRPVASGILPVWIAMLFSLLLFAFSLGSSYLLNKDFFILSLLYALFHIIYSFGLKHISIVESFIVAIGFIIRVMAGSILVLAPASEWIILATFFLALVLVLGKRKCEFLRAEKNNLESSRPVLKEYTSSWLDHSMSIAAASATLTYALYCISSRGVSIGGKGMVFTVIPVLLGLYRYMQLVSQGKMTEDIGHMLFKDILLLSSIFIWLVMLILLIYLT</sequence>
<keyword evidence="3 5" id="KW-1133">Transmembrane helix</keyword>
<reference evidence="6 7" key="1">
    <citation type="journal article" date="2016" name="Nat. Commun.">
        <title>Thousands of microbial genomes shed light on interconnected biogeochemical processes in an aquifer system.</title>
        <authorList>
            <person name="Anantharaman K."/>
            <person name="Brown C.T."/>
            <person name="Hug L.A."/>
            <person name="Sharon I."/>
            <person name="Castelle C.J."/>
            <person name="Probst A.J."/>
            <person name="Thomas B.C."/>
            <person name="Singh A."/>
            <person name="Wilkins M.J."/>
            <person name="Karaoz U."/>
            <person name="Brodie E.L."/>
            <person name="Williams K.H."/>
            <person name="Hubbard S.S."/>
            <person name="Banfield J.F."/>
        </authorList>
    </citation>
    <scope>NUCLEOTIDE SEQUENCE [LARGE SCALE GENOMIC DNA]</scope>
</reference>
<feature type="transmembrane region" description="Helical" evidence="5">
    <location>
        <begin position="161"/>
        <end position="177"/>
    </location>
</feature>
<feature type="transmembrane region" description="Helical" evidence="5">
    <location>
        <begin position="137"/>
        <end position="155"/>
    </location>
</feature>
<keyword evidence="4 5" id="KW-0472">Membrane</keyword>
<feature type="transmembrane region" description="Helical" evidence="5">
    <location>
        <begin position="229"/>
        <end position="251"/>
    </location>
</feature>
<evidence type="ECO:0000256" key="1">
    <source>
        <dbReference type="ARBA" id="ARBA00004141"/>
    </source>
</evidence>
<dbReference type="Pfam" id="PF01040">
    <property type="entry name" value="UbiA"/>
    <property type="match status" value="1"/>
</dbReference>
<dbReference type="Gene3D" id="1.10.357.140">
    <property type="entry name" value="UbiA prenyltransferase"/>
    <property type="match status" value="1"/>
</dbReference>
<dbReference type="InterPro" id="IPR044878">
    <property type="entry name" value="UbiA_sf"/>
</dbReference>
<dbReference type="CDD" id="cd13963">
    <property type="entry name" value="PT_UbiA_2"/>
    <property type="match status" value="1"/>
</dbReference>
<evidence type="ECO:0008006" key="8">
    <source>
        <dbReference type="Google" id="ProtNLM"/>
    </source>
</evidence>
<dbReference type="PANTHER" id="PTHR42723">
    <property type="entry name" value="CHLOROPHYLL SYNTHASE"/>
    <property type="match status" value="1"/>
</dbReference>
<protein>
    <recommendedName>
        <fullName evidence="8">Phosphoribose diphosphate--decaprenyl-phosphate phosphoribosyltransferase</fullName>
    </recommendedName>
</protein>
<organism evidence="6 7">
    <name type="scientific">Candidatus Fischerbacteria bacterium RBG_13_37_8</name>
    <dbReference type="NCBI Taxonomy" id="1817863"/>
    <lineage>
        <taxon>Bacteria</taxon>
        <taxon>Candidatus Fischeribacteriota</taxon>
    </lineage>
</organism>
<proteinExistence type="predicted"/>
<dbReference type="GO" id="GO:0016020">
    <property type="term" value="C:membrane"/>
    <property type="evidence" value="ECO:0007669"/>
    <property type="project" value="UniProtKB-SubCell"/>
</dbReference>
<accession>A0A1F5VL29</accession>
<gene>
    <name evidence="6" type="ORF">A2Y62_15475</name>
</gene>
<comment type="caution">
    <text evidence="6">The sequence shown here is derived from an EMBL/GenBank/DDBJ whole genome shotgun (WGS) entry which is preliminary data.</text>
</comment>
<evidence type="ECO:0000256" key="3">
    <source>
        <dbReference type="ARBA" id="ARBA00022989"/>
    </source>
</evidence>
<feature type="transmembrane region" description="Helical" evidence="5">
    <location>
        <begin position="41"/>
        <end position="58"/>
    </location>
</feature>
<dbReference type="Proteomes" id="UP000178943">
    <property type="component" value="Unassembled WGS sequence"/>
</dbReference>
<evidence type="ECO:0000313" key="6">
    <source>
        <dbReference type="EMBL" id="OGF64060.1"/>
    </source>
</evidence>
<name>A0A1F5VL29_9BACT</name>
<feature type="transmembrane region" description="Helical" evidence="5">
    <location>
        <begin position="110"/>
        <end position="128"/>
    </location>
</feature>